<sequence length="57" mass="6730">MNKELKLIRIRKTENCGAIGALYQLAEKTKDKKLIKQINYILEVRRKSKKTIKTLKK</sequence>
<gene>
    <name evidence="1" type="ORF">TM448A00720_0015</name>
    <name evidence="2" type="ORF">TM448B00242_0056</name>
</gene>
<accession>A0A6H1ZID7</accession>
<proteinExistence type="predicted"/>
<dbReference type="AlphaFoldDB" id="A0A6H1ZID7"/>
<dbReference type="EMBL" id="MT144602">
    <property type="protein sequence ID" value="QJH94582.1"/>
    <property type="molecule type" value="Genomic_DNA"/>
</dbReference>
<dbReference type="EMBL" id="MT144053">
    <property type="protein sequence ID" value="QJA47686.1"/>
    <property type="molecule type" value="Genomic_DNA"/>
</dbReference>
<organism evidence="1">
    <name type="scientific">viral metagenome</name>
    <dbReference type="NCBI Taxonomy" id="1070528"/>
    <lineage>
        <taxon>unclassified sequences</taxon>
        <taxon>metagenomes</taxon>
        <taxon>organismal metagenomes</taxon>
    </lineage>
</organism>
<protein>
    <submittedName>
        <fullName evidence="1">Uncharacterized protein</fullName>
    </submittedName>
</protein>
<evidence type="ECO:0000313" key="1">
    <source>
        <dbReference type="EMBL" id="QJA47686.1"/>
    </source>
</evidence>
<reference evidence="1" key="1">
    <citation type="submission" date="2020-03" db="EMBL/GenBank/DDBJ databases">
        <title>The deep terrestrial virosphere.</title>
        <authorList>
            <person name="Holmfeldt K."/>
            <person name="Nilsson E."/>
            <person name="Simone D."/>
            <person name="Lopez-Fernandez M."/>
            <person name="Wu X."/>
            <person name="de Brujin I."/>
            <person name="Lundin D."/>
            <person name="Andersson A."/>
            <person name="Bertilsson S."/>
            <person name="Dopson M."/>
        </authorList>
    </citation>
    <scope>NUCLEOTIDE SEQUENCE</scope>
    <source>
        <strain evidence="1">TM448A00720</strain>
        <strain evidence="2">TM448B00242</strain>
    </source>
</reference>
<evidence type="ECO:0000313" key="2">
    <source>
        <dbReference type="EMBL" id="QJH94582.1"/>
    </source>
</evidence>
<name>A0A6H1ZID7_9ZZZZ</name>